<keyword evidence="3" id="KW-1185">Reference proteome</keyword>
<dbReference type="InterPro" id="IPR002182">
    <property type="entry name" value="NB-ARC"/>
</dbReference>
<comment type="caution">
    <text evidence="2">The sequence shown here is derived from an EMBL/GenBank/DDBJ whole genome shotgun (WGS) entry which is preliminary data.</text>
</comment>
<evidence type="ECO:0000313" key="2">
    <source>
        <dbReference type="EMBL" id="MED6158627.1"/>
    </source>
</evidence>
<dbReference type="Gene3D" id="1.10.8.430">
    <property type="entry name" value="Helical domain of apoptotic protease-activating factors"/>
    <property type="match status" value="1"/>
</dbReference>
<dbReference type="Gene3D" id="3.40.50.300">
    <property type="entry name" value="P-loop containing nucleotide triphosphate hydrolases"/>
    <property type="match status" value="1"/>
</dbReference>
<accession>A0ABU6UBJ9</accession>
<dbReference type="PANTHER" id="PTHR11017">
    <property type="entry name" value="LEUCINE-RICH REPEAT-CONTAINING PROTEIN"/>
    <property type="match status" value="1"/>
</dbReference>
<reference evidence="2 3" key="1">
    <citation type="journal article" date="2023" name="Plants (Basel)">
        <title>Bridging the Gap: Combining Genomics and Transcriptomics Approaches to Understand Stylosanthes scabra, an Orphan Legume from the Brazilian Caatinga.</title>
        <authorList>
            <person name="Ferreira-Neto J.R.C."/>
            <person name="da Silva M.D."/>
            <person name="Binneck E."/>
            <person name="de Melo N.F."/>
            <person name="da Silva R.H."/>
            <person name="de Melo A.L.T.M."/>
            <person name="Pandolfi V."/>
            <person name="Bustamante F.O."/>
            <person name="Brasileiro-Vidal A.C."/>
            <person name="Benko-Iseppon A.M."/>
        </authorList>
    </citation>
    <scope>NUCLEOTIDE SEQUENCE [LARGE SCALE GENOMIC DNA]</scope>
    <source>
        <tissue evidence="2">Leaves</tissue>
    </source>
</reference>
<dbReference type="InterPro" id="IPR042197">
    <property type="entry name" value="Apaf_helical"/>
</dbReference>
<dbReference type="SUPFAM" id="SSF52540">
    <property type="entry name" value="P-loop containing nucleoside triphosphate hydrolases"/>
    <property type="match status" value="1"/>
</dbReference>
<name>A0ABU6UBJ9_9FABA</name>
<evidence type="ECO:0000259" key="1">
    <source>
        <dbReference type="SMART" id="SM00382"/>
    </source>
</evidence>
<dbReference type="InterPro" id="IPR003593">
    <property type="entry name" value="AAA+_ATPase"/>
</dbReference>
<sequence length="270" mass="30663">MIVKDVSARLPPLRLQIKEDAIVGLDSHFDEEEVKLFLDKDNNDAVHMLAIHGPPGIGKTTFAAYIYNNIISNDNQYTAASFISNIREKSKVEDLQSMLLAEMGEKRESSEGDTNDGAEEIKRKLGTKKVLLVLDDVDKIDQLKWLAGGHDWFGPGSRIIITTRHPTLLNRHRDRDKINRYQMTELNPEHSLKLFYQYAFGESQPTENFANFATQALSIAKGSPLALKALGTELKDCSLDDWDTNLQRFSRDSKAFDFLLRQTQKNCLFD</sequence>
<dbReference type="InterPro" id="IPR027417">
    <property type="entry name" value="P-loop_NTPase"/>
</dbReference>
<dbReference type="Proteomes" id="UP001341840">
    <property type="component" value="Unassembled WGS sequence"/>
</dbReference>
<organism evidence="2 3">
    <name type="scientific">Stylosanthes scabra</name>
    <dbReference type="NCBI Taxonomy" id="79078"/>
    <lineage>
        <taxon>Eukaryota</taxon>
        <taxon>Viridiplantae</taxon>
        <taxon>Streptophyta</taxon>
        <taxon>Embryophyta</taxon>
        <taxon>Tracheophyta</taxon>
        <taxon>Spermatophyta</taxon>
        <taxon>Magnoliopsida</taxon>
        <taxon>eudicotyledons</taxon>
        <taxon>Gunneridae</taxon>
        <taxon>Pentapetalae</taxon>
        <taxon>rosids</taxon>
        <taxon>fabids</taxon>
        <taxon>Fabales</taxon>
        <taxon>Fabaceae</taxon>
        <taxon>Papilionoideae</taxon>
        <taxon>50 kb inversion clade</taxon>
        <taxon>dalbergioids sensu lato</taxon>
        <taxon>Dalbergieae</taxon>
        <taxon>Pterocarpus clade</taxon>
        <taxon>Stylosanthes</taxon>
    </lineage>
</organism>
<feature type="domain" description="AAA+ ATPase" evidence="1">
    <location>
        <begin position="45"/>
        <end position="184"/>
    </location>
</feature>
<proteinExistence type="predicted"/>
<dbReference type="InterPro" id="IPR044974">
    <property type="entry name" value="Disease_R_plants"/>
</dbReference>
<dbReference type="PRINTS" id="PR00364">
    <property type="entry name" value="DISEASERSIST"/>
</dbReference>
<gene>
    <name evidence="2" type="ORF">PIB30_034462</name>
</gene>
<dbReference type="EMBL" id="JASCZI010120989">
    <property type="protein sequence ID" value="MED6158627.1"/>
    <property type="molecule type" value="Genomic_DNA"/>
</dbReference>
<evidence type="ECO:0000313" key="3">
    <source>
        <dbReference type="Proteomes" id="UP001341840"/>
    </source>
</evidence>
<dbReference type="PANTHER" id="PTHR11017:SF252">
    <property type="entry name" value="RESISTANCE PROTEIN (TIR-NBS-LRR CLASS), PUTATIVE-RELATED"/>
    <property type="match status" value="1"/>
</dbReference>
<protein>
    <recommendedName>
        <fullName evidence="1">AAA+ ATPase domain-containing protein</fullName>
    </recommendedName>
</protein>
<dbReference type="SMART" id="SM00382">
    <property type="entry name" value="AAA"/>
    <property type="match status" value="1"/>
</dbReference>
<dbReference type="Pfam" id="PF00931">
    <property type="entry name" value="NB-ARC"/>
    <property type="match status" value="1"/>
</dbReference>